<proteinExistence type="predicted"/>
<feature type="domain" description="BioF2-like acetyltransferase" evidence="1">
    <location>
        <begin position="187"/>
        <end position="329"/>
    </location>
</feature>
<comment type="caution">
    <text evidence="2">The sequence shown here is derived from an EMBL/GenBank/DDBJ whole genome shotgun (WGS) entry which is preliminary data.</text>
</comment>
<sequence>MHQDSSVRHSLKIETSILQGEAAITVLEEAAFKSQWKKLVMHSGLGSVFQAPNFVLPWYKENIRDFFPVVVTAYAGYRLVGLLTLARKIHHKQGTLEKRLVGAGNYYALYQSWLVEKPFSQEFWNKGIKRLLHEIPGCVINLKSIHHQGIIQDLTQLSDFRKHTVVEKFLNPVLDFREEDYDRIFAKRHFKSKINRLNRAGNVVFEKITSQQRLAEVFPTVAKFYALRQGAAFNKIPFENNDQALSMFAAWLSDGVLHMTCLWLDGSLMGSIIMVNDFGKTGHLAGLIAYSPSHAKFSPGLVQLYQHAMLLKEENFQNMKLSPGYDAYKDRFSNKNEEIYELMISNSKFQLIKRRLRIRLRNILLSRGIRPMELEVEWSKWRSKMRNLPRKWLRKINPRSITVVELLQRMEYFKNSSNVNEVYFGRNELDQLLLVDDQTFELARWEFLDDALKRLEENQHFFAFKQDNRLLGCVWYTGELVSSPKDLVEKQKHVSKVFLT</sequence>
<dbReference type="EMBL" id="JAKEVZ010000002">
    <property type="protein sequence ID" value="MCF1750119.1"/>
    <property type="molecule type" value="Genomic_DNA"/>
</dbReference>
<keyword evidence="3" id="KW-1185">Reference proteome</keyword>
<dbReference type="InterPro" id="IPR016181">
    <property type="entry name" value="Acyl_CoA_acyltransferase"/>
</dbReference>
<dbReference type="Proteomes" id="UP001201449">
    <property type="component" value="Unassembled WGS sequence"/>
</dbReference>
<evidence type="ECO:0000313" key="3">
    <source>
        <dbReference type="Proteomes" id="UP001201449"/>
    </source>
</evidence>
<gene>
    <name evidence="2" type="ORF">L0U89_03480</name>
</gene>
<reference evidence="2 3" key="1">
    <citation type="submission" date="2022-01" db="EMBL/GenBank/DDBJ databases">
        <title>Mariniradius saccharolyticus sp. nov., isolated from sediment of a river.</title>
        <authorList>
            <person name="Liu H."/>
        </authorList>
    </citation>
    <scope>NUCLEOTIDE SEQUENCE [LARGE SCALE GENOMIC DNA]</scope>
    <source>
        <strain evidence="2 3">RY-2</strain>
    </source>
</reference>
<dbReference type="SUPFAM" id="SSF55729">
    <property type="entry name" value="Acyl-CoA N-acyltransferases (Nat)"/>
    <property type="match status" value="1"/>
</dbReference>
<dbReference type="Pfam" id="PF13480">
    <property type="entry name" value="Acetyltransf_6"/>
    <property type="match status" value="1"/>
</dbReference>
<keyword evidence="2" id="KW-0808">Transferase</keyword>
<evidence type="ECO:0000259" key="1">
    <source>
        <dbReference type="Pfam" id="PF13480"/>
    </source>
</evidence>
<dbReference type="InterPro" id="IPR038740">
    <property type="entry name" value="BioF2-like_GNAT_dom"/>
</dbReference>
<dbReference type="GO" id="GO:0016746">
    <property type="term" value="F:acyltransferase activity"/>
    <property type="evidence" value="ECO:0007669"/>
    <property type="project" value="UniProtKB-KW"/>
</dbReference>
<name>A0ABS9BQP3_9BACT</name>
<protein>
    <submittedName>
        <fullName evidence="2">GNAT family N-acetyltransferase</fullName>
        <ecNumber evidence="2">2.3.1.-</ecNumber>
    </submittedName>
</protein>
<evidence type="ECO:0000313" key="2">
    <source>
        <dbReference type="EMBL" id="MCF1750119.1"/>
    </source>
</evidence>
<organism evidence="2 3">
    <name type="scientific">Mariniradius sediminis</name>
    <dbReference type="NCBI Taxonomy" id="2909237"/>
    <lineage>
        <taxon>Bacteria</taxon>
        <taxon>Pseudomonadati</taxon>
        <taxon>Bacteroidota</taxon>
        <taxon>Cytophagia</taxon>
        <taxon>Cytophagales</taxon>
        <taxon>Cyclobacteriaceae</taxon>
        <taxon>Mariniradius</taxon>
    </lineage>
</organism>
<dbReference type="RefSeq" id="WP_234860245.1">
    <property type="nucleotide sequence ID" value="NZ_JAKEVZ010000002.1"/>
</dbReference>
<dbReference type="EC" id="2.3.1.-" evidence="2"/>
<keyword evidence="2" id="KW-0012">Acyltransferase</keyword>
<accession>A0ABS9BQP3</accession>